<dbReference type="EMBL" id="OBEB01000002">
    <property type="protein sequence ID" value="SNY49192.1"/>
    <property type="molecule type" value="Genomic_DNA"/>
</dbReference>
<reference evidence="2" key="1">
    <citation type="submission" date="2017-09" db="EMBL/GenBank/DDBJ databases">
        <authorList>
            <person name="Varghese N."/>
            <person name="Submissions S."/>
        </authorList>
    </citation>
    <scope>NUCLEOTIDE SEQUENCE [LARGE SCALE GENOMIC DNA]</scope>
    <source>
        <strain evidence="2">CGMCC 1.12461</strain>
    </source>
</reference>
<dbReference type="RefSeq" id="WP_212682349.1">
    <property type="nucleotide sequence ID" value="NZ_OBEB01000002.1"/>
</dbReference>
<keyword evidence="2" id="KW-1185">Reference proteome</keyword>
<dbReference type="AlphaFoldDB" id="A0A285IMJ2"/>
<protein>
    <recommendedName>
        <fullName evidence="3">Lipoprotein</fullName>
    </recommendedName>
</protein>
<evidence type="ECO:0008006" key="3">
    <source>
        <dbReference type="Google" id="ProtNLM"/>
    </source>
</evidence>
<proteinExistence type="predicted"/>
<sequence length="129" mass="14472">MRFLIGCCLVALLVACSKPNEFNTADISEVYIADFVSDAPEQCGPEDVDLSNNDVTQFFQLAREVEHKVLHDHYNYAPCAIEGTLKLQQQSCSWQVRAGATGYIKCAEQYRYFACDNCAELFNTATDLQ</sequence>
<evidence type="ECO:0000313" key="2">
    <source>
        <dbReference type="Proteomes" id="UP000219353"/>
    </source>
</evidence>
<accession>A0A285IMJ2</accession>
<evidence type="ECO:0000313" key="1">
    <source>
        <dbReference type="EMBL" id="SNY49192.1"/>
    </source>
</evidence>
<organism evidence="1 2">
    <name type="scientific">Arsukibacterium tuosuense</name>
    <dbReference type="NCBI Taxonomy" id="1323745"/>
    <lineage>
        <taxon>Bacteria</taxon>
        <taxon>Pseudomonadati</taxon>
        <taxon>Pseudomonadota</taxon>
        <taxon>Gammaproteobacteria</taxon>
        <taxon>Chromatiales</taxon>
        <taxon>Chromatiaceae</taxon>
        <taxon>Arsukibacterium</taxon>
    </lineage>
</organism>
<gene>
    <name evidence="1" type="ORF">SAMN06297280_1284</name>
</gene>
<dbReference type="Proteomes" id="UP000219353">
    <property type="component" value="Unassembled WGS sequence"/>
</dbReference>
<name>A0A285IMJ2_9GAMM</name>
<dbReference type="PROSITE" id="PS51257">
    <property type="entry name" value="PROKAR_LIPOPROTEIN"/>
    <property type="match status" value="1"/>
</dbReference>